<comment type="caution">
    <text evidence="2">The sequence shown here is derived from an EMBL/GenBank/DDBJ whole genome shotgun (WGS) entry which is preliminary data.</text>
</comment>
<dbReference type="EMBL" id="JAUJEB010000009">
    <property type="protein sequence ID" value="MDN5216478.1"/>
    <property type="molecule type" value="Genomic_DNA"/>
</dbReference>
<dbReference type="Gene3D" id="3.90.1150.200">
    <property type="match status" value="1"/>
</dbReference>
<dbReference type="SUPFAM" id="SSF159888">
    <property type="entry name" value="YdhG-like"/>
    <property type="match status" value="1"/>
</dbReference>
<evidence type="ECO:0000313" key="2">
    <source>
        <dbReference type="EMBL" id="MDN5216478.1"/>
    </source>
</evidence>
<protein>
    <submittedName>
        <fullName evidence="2">DUF1801 domain-containing protein</fullName>
    </submittedName>
</protein>
<dbReference type="Pfam" id="PF08818">
    <property type="entry name" value="DUF1801"/>
    <property type="match status" value="1"/>
</dbReference>
<dbReference type="InterPro" id="IPR014922">
    <property type="entry name" value="YdhG-like"/>
</dbReference>
<evidence type="ECO:0000313" key="3">
    <source>
        <dbReference type="Proteomes" id="UP001172083"/>
    </source>
</evidence>
<sequence>MQYDVTTPTEYLEALEDDWRLEKLQYLRKLIKSKAPGFAEGIEYKMLSYSNDQGTIFHLNAQKNYVSLYVGNAKKVDPDGDLLKDLDVGKGCIRFKKSVSMADTSIDKFVERAVDFWSQGKEFDC</sequence>
<organism evidence="2 3">
    <name type="scientific">Agaribacillus aureus</name>
    <dbReference type="NCBI Taxonomy" id="3051825"/>
    <lineage>
        <taxon>Bacteria</taxon>
        <taxon>Pseudomonadati</taxon>
        <taxon>Bacteroidota</taxon>
        <taxon>Cytophagia</taxon>
        <taxon>Cytophagales</taxon>
        <taxon>Splendidivirgaceae</taxon>
        <taxon>Agaribacillus</taxon>
    </lineage>
</organism>
<proteinExistence type="predicted"/>
<reference evidence="2" key="1">
    <citation type="submission" date="2023-06" db="EMBL/GenBank/DDBJ databases">
        <title>Genomic of Agaribacillus aureum.</title>
        <authorList>
            <person name="Wang G."/>
        </authorList>
    </citation>
    <scope>NUCLEOTIDE SEQUENCE</scope>
    <source>
        <strain evidence="2">BMA12</strain>
    </source>
</reference>
<evidence type="ECO:0000259" key="1">
    <source>
        <dbReference type="Pfam" id="PF08818"/>
    </source>
</evidence>
<feature type="domain" description="YdhG-like" evidence="1">
    <location>
        <begin position="22"/>
        <end position="114"/>
    </location>
</feature>
<gene>
    <name evidence="2" type="ORF">QQ020_30700</name>
</gene>
<name>A0ABT8LFB8_9BACT</name>
<dbReference type="Proteomes" id="UP001172083">
    <property type="component" value="Unassembled WGS sequence"/>
</dbReference>
<accession>A0ABT8LFB8</accession>
<dbReference type="RefSeq" id="WP_346761815.1">
    <property type="nucleotide sequence ID" value="NZ_JAUJEB010000009.1"/>
</dbReference>
<keyword evidence="3" id="KW-1185">Reference proteome</keyword>